<evidence type="ECO:0000256" key="2">
    <source>
        <dbReference type="ARBA" id="ARBA00008537"/>
    </source>
</evidence>
<dbReference type="Gene3D" id="1.20.1720.10">
    <property type="entry name" value="Multidrug resistance protein D"/>
    <property type="match status" value="1"/>
</dbReference>
<dbReference type="PROSITE" id="PS50850">
    <property type="entry name" value="MFS"/>
    <property type="match status" value="1"/>
</dbReference>
<evidence type="ECO:0000256" key="6">
    <source>
        <dbReference type="ARBA" id="ARBA00022989"/>
    </source>
</evidence>
<feature type="transmembrane region" description="Helical" evidence="8">
    <location>
        <begin position="95"/>
        <end position="115"/>
    </location>
</feature>
<dbReference type="RefSeq" id="WP_408167000.1">
    <property type="nucleotide sequence ID" value="NZ_JAQQFR010000004.1"/>
</dbReference>
<gene>
    <name evidence="10" type="ORF">PQR63_07555</name>
</gene>
<comment type="similarity">
    <text evidence="2">Belongs to the major facilitator superfamily. EmrB family.</text>
</comment>
<feature type="transmembrane region" description="Helical" evidence="8">
    <location>
        <begin position="286"/>
        <end position="310"/>
    </location>
</feature>
<dbReference type="InterPro" id="IPR004638">
    <property type="entry name" value="EmrB-like"/>
</dbReference>
<dbReference type="PRINTS" id="PR01036">
    <property type="entry name" value="TCRTETB"/>
</dbReference>
<evidence type="ECO:0000256" key="5">
    <source>
        <dbReference type="ARBA" id="ARBA00022692"/>
    </source>
</evidence>
<organism evidence="10 11">
    <name type="scientific">Herbaspirillum rhizosphaerae</name>
    <dbReference type="NCBI Taxonomy" id="346179"/>
    <lineage>
        <taxon>Bacteria</taxon>
        <taxon>Pseudomonadati</taxon>
        <taxon>Pseudomonadota</taxon>
        <taxon>Betaproteobacteria</taxon>
        <taxon>Burkholderiales</taxon>
        <taxon>Oxalobacteraceae</taxon>
        <taxon>Herbaspirillum</taxon>
    </lineage>
</organism>
<feature type="domain" description="Major facilitator superfamily (MFS) profile" evidence="9">
    <location>
        <begin position="30"/>
        <end position="526"/>
    </location>
</feature>
<comment type="subcellular location">
    <subcellularLocation>
        <location evidence="1">Cell membrane</location>
        <topology evidence="1">Multi-pass membrane protein</topology>
    </subcellularLocation>
</comment>
<feature type="transmembrane region" description="Helical" evidence="8">
    <location>
        <begin position="248"/>
        <end position="266"/>
    </location>
</feature>
<dbReference type="Proteomes" id="UP001629214">
    <property type="component" value="Unassembled WGS sequence"/>
</dbReference>
<dbReference type="PANTHER" id="PTHR42718:SF9">
    <property type="entry name" value="MAJOR FACILITATOR SUPERFAMILY MULTIDRUG TRANSPORTER MFSC"/>
    <property type="match status" value="1"/>
</dbReference>
<dbReference type="CDD" id="cd17503">
    <property type="entry name" value="MFS_LmrB_MDR_like"/>
    <property type="match status" value="1"/>
</dbReference>
<keyword evidence="7 8" id="KW-0472">Membrane</keyword>
<proteinExistence type="inferred from homology"/>
<evidence type="ECO:0000256" key="7">
    <source>
        <dbReference type="ARBA" id="ARBA00023136"/>
    </source>
</evidence>
<feature type="transmembrane region" description="Helical" evidence="8">
    <location>
        <begin position="121"/>
        <end position="146"/>
    </location>
</feature>
<evidence type="ECO:0000256" key="4">
    <source>
        <dbReference type="ARBA" id="ARBA00022475"/>
    </source>
</evidence>
<keyword evidence="5 8" id="KW-0812">Transmembrane</keyword>
<feature type="transmembrane region" description="Helical" evidence="8">
    <location>
        <begin position="499"/>
        <end position="521"/>
    </location>
</feature>
<evidence type="ECO:0000313" key="11">
    <source>
        <dbReference type="Proteomes" id="UP001629214"/>
    </source>
</evidence>
<keyword evidence="11" id="KW-1185">Reference proteome</keyword>
<evidence type="ECO:0000259" key="9">
    <source>
        <dbReference type="PROSITE" id="PS50850"/>
    </source>
</evidence>
<feature type="transmembrane region" description="Helical" evidence="8">
    <location>
        <begin position="349"/>
        <end position="368"/>
    </location>
</feature>
<dbReference type="EMBL" id="JAQQFR010000004">
    <property type="protein sequence ID" value="MFL9878229.1"/>
    <property type="molecule type" value="Genomic_DNA"/>
</dbReference>
<feature type="transmembrane region" description="Helical" evidence="8">
    <location>
        <begin position="322"/>
        <end position="342"/>
    </location>
</feature>
<feature type="transmembrane region" description="Helical" evidence="8">
    <location>
        <begin position="67"/>
        <end position="88"/>
    </location>
</feature>
<evidence type="ECO:0000313" key="10">
    <source>
        <dbReference type="EMBL" id="MFL9878229.1"/>
    </source>
</evidence>
<feature type="transmembrane region" description="Helical" evidence="8">
    <location>
        <begin position="388"/>
        <end position="405"/>
    </location>
</feature>
<name>A0ABW8Z5A6_9BURK</name>
<keyword evidence="6 8" id="KW-1133">Transmembrane helix</keyword>
<sequence length="535" mass="57849">MSAVASTSGASMAPPQASPAELTQKAKILAFATMCVGMFIALIDIQIVSASLADIGGGLSAGADETAWVQTSYLIAEIIVIPLSGWLARVMSTRWLFSASAVGFTVASMLCGMAWDINSMIFFRALQGFLGGSMIPMVFTSAFFYFSGHQRVIAAATVGALSSLAPTLGPTVGGWITSNYSWHWLFFINLVPGIFVAVVVPMLVRIDKPNISLLKGADYLGMILLAASLGCLEYSLEEGPRLGWMGDDIIRTTVWISVISGIGFIWRSLTYANPVVDLRALKDRNFALGCFFSFVTGIGIFATVYLTPVFLAHVRGFSALDIGLAIFATGLFQICAIPFYTYLGRRVDLRWLMMFGMACFALSMWNFTPITHDWGWRELMLPQALRGFAQQFAVAPVVTLTLGALKPERLKQASGLFNLMRNLGGAIGIAVCGTILNDRTNLHFLRLAEHLNSANESMNNLVQNTGANMLAWGLDGGSAPTGALQQLWKLTMREAQTQTFADAFLAVMVCFLVAIVLIPFMHKVAPPKAPSADAH</sequence>
<dbReference type="InterPro" id="IPR020846">
    <property type="entry name" value="MFS_dom"/>
</dbReference>
<evidence type="ECO:0000256" key="1">
    <source>
        <dbReference type="ARBA" id="ARBA00004651"/>
    </source>
</evidence>
<evidence type="ECO:0000256" key="8">
    <source>
        <dbReference type="SAM" id="Phobius"/>
    </source>
</evidence>
<keyword evidence="3" id="KW-0813">Transport</keyword>
<feature type="transmembrane region" description="Helical" evidence="8">
    <location>
        <begin position="182"/>
        <end position="204"/>
    </location>
</feature>
<protein>
    <submittedName>
        <fullName evidence="10">DHA2 family efflux MFS transporter permease subunit</fullName>
    </submittedName>
</protein>
<dbReference type="Pfam" id="PF07690">
    <property type="entry name" value="MFS_1"/>
    <property type="match status" value="1"/>
</dbReference>
<evidence type="ECO:0000256" key="3">
    <source>
        <dbReference type="ARBA" id="ARBA00022448"/>
    </source>
</evidence>
<dbReference type="NCBIfam" id="TIGR00711">
    <property type="entry name" value="efflux_EmrB"/>
    <property type="match status" value="1"/>
</dbReference>
<dbReference type="SUPFAM" id="SSF103473">
    <property type="entry name" value="MFS general substrate transporter"/>
    <property type="match status" value="1"/>
</dbReference>
<reference evidence="10 11" key="1">
    <citation type="journal article" date="2024" name="Chem. Sci.">
        <title>Discovery of megapolipeptins by genome mining of a Burkholderiales bacteria collection.</title>
        <authorList>
            <person name="Paulo B.S."/>
            <person name="Recchia M.J.J."/>
            <person name="Lee S."/>
            <person name="Fergusson C.H."/>
            <person name="Romanowski S.B."/>
            <person name="Hernandez A."/>
            <person name="Krull N."/>
            <person name="Liu D.Y."/>
            <person name="Cavanagh H."/>
            <person name="Bos A."/>
            <person name="Gray C.A."/>
            <person name="Murphy B.T."/>
            <person name="Linington R.G."/>
            <person name="Eustaquio A.S."/>
        </authorList>
    </citation>
    <scope>NUCLEOTIDE SEQUENCE [LARGE SCALE GENOMIC DNA]</scope>
    <source>
        <strain evidence="10 11">RL21-008-BIB-B</strain>
    </source>
</reference>
<dbReference type="InterPro" id="IPR011701">
    <property type="entry name" value="MFS"/>
</dbReference>
<dbReference type="Gene3D" id="1.20.1250.20">
    <property type="entry name" value="MFS general substrate transporter like domains"/>
    <property type="match status" value="1"/>
</dbReference>
<comment type="caution">
    <text evidence="10">The sequence shown here is derived from an EMBL/GenBank/DDBJ whole genome shotgun (WGS) entry which is preliminary data.</text>
</comment>
<accession>A0ABW8Z5A6</accession>
<keyword evidence="4" id="KW-1003">Cell membrane</keyword>
<feature type="transmembrane region" description="Helical" evidence="8">
    <location>
        <begin position="216"/>
        <end position="236"/>
    </location>
</feature>
<feature type="transmembrane region" description="Helical" evidence="8">
    <location>
        <begin position="28"/>
        <end position="47"/>
    </location>
</feature>
<feature type="transmembrane region" description="Helical" evidence="8">
    <location>
        <begin position="153"/>
        <end position="176"/>
    </location>
</feature>
<dbReference type="PANTHER" id="PTHR42718">
    <property type="entry name" value="MAJOR FACILITATOR SUPERFAMILY MULTIDRUG TRANSPORTER MFSC"/>
    <property type="match status" value="1"/>
</dbReference>
<dbReference type="InterPro" id="IPR036259">
    <property type="entry name" value="MFS_trans_sf"/>
</dbReference>